<keyword evidence="3" id="KW-1185">Reference proteome</keyword>
<proteinExistence type="predicted"/>
<dbReference type="SUPFAM" id="SSF53098">
    <property type="entry name" value="Ribonuclease H-like"/>
    <property type="match status" value="1"/>
</dbReference>
<comment type="caution">
    <text evidence="2">The sequence shown here is derived from an EMBL/GenBank/DDBJ whole genome shotgun (WGS) entry which is preliminary data.</text>
</comment>
<reference evidence="2 3" key="1">
    <citation type="submission" date="2020-08" db="EMBL/GenBank/DDBJ databases">
        <title>Description of Xenorhabdus lircayensis sp. nov., the symbiotic bacterium associated with the entomopathogenic nematode Steirnernema unicornum.</title>
        <authorList>
            <person name="Castaneda-Alvarez C."/>
            <person name="Prodan S."/>
            <person name="Zamorano A."/>
            <person name="San-Blas E."/>
            <person name="Aballay E."/>
        </authorList>
    </citation>
    <scope>NUCLEOTIDE SEQUENCE [LARGE SCALE GENOMIC DNA]</scope>
    <source>
        <strain evidence="2 3">VLS</strain>
    </source>
</reference>
<dbReference type="EMBL" id="JACOII010000013">
    <property type="protein sequence ID" value="MBI6547543.1"/>
    <property type="molecule type" value="Genomic_DNA"/>
</dbReference>
<protein>
    <submittedName>
        <fullName evidence="2">IS3 family transposase</fullName>
    </submittedName>
</protein>
<evidence type="ECO:0000313" key="3">
    <source>
        <dbReference type="Proteomes" id="UP000696184"/>
    </source>
</evidence>
<dbReference type="Proteomes" id="UP000696184">
    <property type="component" value="Unassembled WGS sequence"/>
</dbReference>
<organism evidence="2 3">
    <name type="scientific">Xenorhabdus lircayensis</name>
    <dbReference type="NCBI Taxonomy" id="2763499"/>
    <lineage>
        <taxon>Bacteria</taxon>
        <taxon>Pseudomonadati</taxon>
        <taxon>Pseudomonadota</taxon>
        <taxon>Gammaproteobacteria</taxon>
        <taxon>Enterobacterales</taxon>
        <taxon>Morganellaceae</taxon>
        <taxon>Xenorhabdus</taxon>
    </lineage>
</organism>
<dbReference type="InterPro" id="IPR001584">
    <property type="entry name" value="Integrase_cat-core"/>
</dbReference>
<feature type="domain" description="Integrase catalytic" evidence="1">
    <location>
        <begin position="3"/>
        <end position="54"/>
    </location>
</feature>
<gene>
    <name evidence="2" type="ORF">H8A87_02030</name>
</gene>
<sequence>MVERFFGSLKYDWLFKSYHKNPAEMKQDVLNYLHYYNLIRLHAVNSYLTPVKYEMAFEVFTSFVTVLT</sequence>
<dbReference type="InterPro" id="IPR012337">
    <property type="entry name" value="RNaseH-like_sf"/>
</dbReference>
<evidence type="ECO:0000313" key="2">
    <source>
        <dbReference type="EMBL" id="MBI6547543.1"/>
    </source>
</evidence>
<dbReference type="Pfam" id="PF13333">
    <property type="entry name" value="rve_2"/>
    <property type="match status" value="1"/>
</dbReference>
<accession>A0ABS0U0Y8</accession>
<name>A0ABS0U0Y8_9GAMM</name>
<evidence type="ECO:0000259" key="1">
    <source>
        <dbReference type="Pfam" id="PF13333"/>
    </source>
</evidence>